<dbReference type="Proteomes" id="UP000054532">
    <property type="component" value="Unassembled WGS sequence"/>
</dbReference>
<dbReference type="EMBL" id="KI693507">
    <property type="protein sequence ID" value="ETM43962.1"/>
    <property type="molecule type" value="Genomic_DNA"/>
</dbReference>
<proteinExistence type="predicted"/>
<gene>
    <name evidence="1" type="ORF">L914_10739</name>
</gene>
<sequence length="89" mass="10049">MAVETRVLALLVPVYPDMRSSSHHISPELQRTADDWLKLVFSTSDGIVEKEAACINRHDGCRCDYVRLRTAMMLLSEKEPLIVSFVATN</sequence>
<organism evidence="1">
    <name type="scientific">Phytophthora nicotianae</name>
    <name type="common">Potato buckeye rot agent</name>
    <name type="synonym">Phytophthora parasitica</name>
    <dbReference type="NCBI Taxonomy" id="4792"/>
    <lineage>
        <taxon>Eukaryota</taxon>
        <taxon>Sar</taxon>
        <taxon>Stramenopiles</taxon>
        <taxon>Oomycota</taxon>
        <taxon>Peronosporomycetes</taxon>
        <taxon>Peronosporales</taxon>
        <taxon>Peronosporaceae</taxon>
        <taxon>Phytophthora</taxon>
    </lineage>
</organism>
<name>W2N5J9_PHYNI</name>
<reference evidence="1" key="1">
    <citation type="submission" date="2013-11" db="EMBL/GenBank/DDBJ databases">
        <title>The Genome Sequence of Phytophthora parasitica IAC_01/95.</title>
        <authorList>
            <consortium name="The Broad Institute Genomics Platform"/>
            <person name="Russ C."/>
            <person name="Tyler B."/>
            <person name="Panabieres F."/>
            <person name="Shan W."/>
            <person name="Tripathy S."/>
            <person name="Grunwald N."/>
            <person name="Machado M."/>
            <person name="Johnson C.S."/>
            <person name="Arredondo F."/>
            <person name="Hong C."/>
            <person name="Coffey M."/>
            <person name="Young S.K."/>
            <person name="Zeng Q."/>
            <person name="Gargeya S."/>
            <person name="Fitzgerald M."/>
            <person name="Abouelleil A."/>
            <person name="Alvarado L."/>
            <person name="Chapman S.B."/>
            <person name="Gainer-Dewar J."/>
            <person name="Goldberg J."/>
            <person name="Griggs A."/>
            <person name="Gujja S."/>
            <person name="Hansen M."/>
            <person name="Howarth C."/>
            <person name="Imamovic A."/>
            <person name="Ireland A."/>
            <person name="Larimer J."/>
            <person name="McCowan C."/>
            <person name="Murphy C."/>
            <person name="Pearson M."/>
            <person name="Poon T.W."/>
            <person name="Priest M."/>
            <person name="Roberts A."/>
            <person name="Saif S."/>
            <person name="Shea T."/>
            <person name="Sykes S."/>
            <person name="Wortman J."/>
            <person name="Nusbaum C."/>
            <person name="Birren B."/>
        </authorList>
    </citation>
    <scope>NUCLEOTIDE SEQUENCE [LARGE SCALE GENOMIC DNA]</scope>
    <source>
        <strain evidence="1">IAC_01/95</strain>
    </source>
</reference>
<accession>W2N5J9</accession>
<dbReference type="VEuPathDB" id="FungiDB:PPTG_13328"/>
<protein>
    <submittedName>
        <fullName evidence="1">Uncharacterized protein</fullName>
    </submittedName>
</protein>
<dbReference type="AlphaFoldDB" id="W2N5J9"/>
<evidence type="ECO:0000313" key="1">
    <source>
        <dbReference type="EMBL" id="ETM43962.1"/>
    </source>
</evidence>